<comment type="similarity">
    <text evidence="1 4">Belongs to the glycosyl hydrolase 5 (cellulase A) family.</text>
</comment>
<dbReference type="GO" id="GO:0046557">
    <property type="term" value="F:glucan endo-1,6-beta-glucosidase activity"/>
    <property type="evidence" value="ECO:0007669"/>
    <property type="project" value="TreeGrafter"/>
</dbReference>
<evidence type="ECO:0000256" key="2">
    <source>
        <dbReference type="ARBA" id="ARBA00022801"/>
    </source>
</evidence>
<dbReference type="PANTHER" id="PTHR31297">
    <property type="entry name" value="GLUCAN ENDO-1,6-BETA-GLUCOSIDASE B"/>
    <property type="match status" value="1"/>
</dbReference>
<dbReference type="STRING" id="425265.A8PUQ8"/>
<evidence type="ECO:0000313" key="6">
    <source>
        <dbReference type="EMBL" id="EDP44941.1"/>
    </source>
</evidence>
<dbReference type="FunCoup" id="A8PUQ8">
    <property type="interactions" value="7"/>
</dbReference>
<dbReference type="EMBL" id="AAYY01000002">
    <property type="protein sequence ID" value="EDP44941.1"/>
    <property type="molecule type" value="Genomic_DNA"/>
</dbReference>
<dbReference type="Gene3D" id="3.20.20.80">
    <property type="entry name" value="Glycosidases"/>
    <property type="match status" value="1"/>
</dbReference>
<dbReference type="RefSeq" id="XP_001732155.1">
    <property type="nucleotide sequence ID" value="XM_001732103.1"/>
</dbReference>
<name>A8PUQ8_MALGO</name>
<dbReference type="Proteomes" id="UP000008837">
    <property type="component" value="Unassembled WGS sequence"/>
</dbReference>
<dbReference type="KEGG" id="mgl:MGL_0748"/>
<dbReference type="InParanoid" id="A8PUQ8"/>
<dbReference type="GO" id="GO:0005737">
    <property type="term" value="C:cytoplasm"/>
    <property type="evidence" value="ECO:0007669"/>
    <property type="project" value="UniProtKB-ARBA"/>
</dbReference>
<accession>A8PUQ8</accession>
<protein>
    <recommendedName>
        <fullName evidence="5">Glycoside hydrolase family 5 domain-containing protein</fullName>
    </recommendedName>
</protein>
<dbReference type="AlphaFoldDB" id="A8PUQ8"/>
<comment type="caution">
    <text evidence="6">The sequence shown here is derived from an EMBL/GenBank/DDBJ whole genome shotgun (WGS) entry which is preliminary data.</text>
</comment>
<evidence type="ECO:0000256" key="1">
    <source>
        <dbReference type="ARBA" id="ARBA00005641"/>
    </source>
</evidence>
<feature type="domain" description="Glycoside hydrolase family 5" evidence="5">
    <location>
        <begin position="104"/>
        <end position="385"/>
    </location>
</feature>
<dbReference type="VEuPathDB" id="FungiDB:MGL_0748"/>
<dbReference type="GO" id="GO:0009251">
    <property type="term" value="P:glucan catabolic process"/>
    <property type="evidence" value="ECO:0007669"/>
    <property type="project" value="TreeGrafter"/>
</dbReference>
<proteinExistence type="inferred from homology"/>
<reference evidence="6 7" key="1">
    <citation type="journal article" date="2007" name="Proc. Natl. Acad. Sci. U.S.A.">
        <title>Dandruff-associated Malassezia genomes reveal convergent and divergent virulence traits shared with plant and human fungal pathogens.</title>
        <authorList>
            <person name="Xu J."/>
            <person name="Saunders C.W."/>
            <person name="Hu P."/>
            <person name="Grant R.A."/>
            <person name="Boekhout T."/>
            <person name="Kuramae E.E."/>
            <person name="Kronstad J.W."/>
            <person name="Deangelis Y.M."/>
            <person name="Reeder N.L."/>
            <person name="Johnstone K.R."/>
            <person name="Leland M."/>
            <person name="Fieno A.M."/>
            <person name="Begley W.M."/>
            <person name="Sun Y."/>
            <person name="Lacey M.P."/>
            <person name="Chaudhary T."/>
            <person name="Keough T."/>
            <person name="Chu L."/>
            <person name="Sears R."/>
            <person name="Yuan B."/>
            <person name="Dawson T.L.Jr."/>
        </authorList>
    </citation>
    <scope>NUCLEOTIDE SEQUENCE [LARGE SCALE GENOMIC DNA]</scope>
    <source>
        <strain evidence="7">ATCC MYA-4612 / CBS 7966</strain>
    </source>
</reference>
<dbReference type="PANTHER" id="PTHR31297:SF43">
    <property type="entry name" value="GLUCAN 1,3-BETA-GLUCOSIDASE 3"/>
    <property type="match status" value="1"/>
</dbReference>
<keyword evidence="3 4" id="KW-0326">Glycosidase</keyword>
<dbReference type="GO" id="GO:0009986">
    <property type="term" value="C:cell surface"/>
    <property type="evidence" value="ECO:0007669"/>
    <property type="project" value="TreeGrafter"/>
</dbReference>
<dbReference type="SUPFAM" id="SSF51445">
    <property type="entry name" value="(Trans)glycosidases"/>
    <property type="match status" value="1"/>
</dbReference>
<evidence type="ECO:0000256" key="3">
    <source>
        <dbReference type="ARBA" id="ARBA00023295"/>
    </source>
</evidence>
<evidence type="ECO:0000256" key="4">
    <source>
        <dbReference type="RuleBase" id="RU361153"/>
    </source>
</evidence>
<sequence>MTNAKFLDKLHDVFHKTETHAPKDVTPWNEPISKRSKYAIRKQRGVNLGSWFALESWLTGSLFQSLNESGSCDMDIVKGMNLEEAKQLLERHWDSFIDDGDWKWMKAHGINSVRIPILYAHFLAGNKEHTKLLKGTDYASFATVYEGAWQRIVASIEKAASLDIGVLIDLHGVPGGQNGDSHCGKSDGNVSFWNGLHASSNRKLTIQILTALAEAVSQYDNVIGLELMNEPQNHSCLEGFYVDAIKAIRASSSPAVAQLPLYIGDGWDTNHYAKYVGKHSDIGNPLVLDHHMYRCFTSHDHRTSAEQHACDLDIGKQGKTAWWLKGISEHAQGAIIIGEWSGALNPGSLRGCANHLDALKSWSHAQWHAFESYTAGYYYWTLKKEGGPDPGWCFYTAVEKGTMPPSLNPLDGGHVDFNALHQQGVELAQRCLQEHTKYWDSKGGNYDHEQYKHGFEMGWKDALEFLQEGAEVGLPNQLAKLRLASYEQDHDSKNAWEFEHGFRQALEAFRRTLYG</sequence>
<dbReference type="FunFam" id="3.20.20.80:FF:000100">
    <property type="entry name" value="Glycoside hydrolase superfamily"/>
    <property type="match status" value="1"/>
</dbReference>
<dbReference type="GeneID" id="5856461"/>
<dbReference type="OMA" id="WMASHGI"/>
<keyword evidence="7" id="KW-1185">Reference proteome</keyword>
<dbReference type="InterPro" id="IPR050386">
    <property type="entry name" value="Glycosyl_hydrolase_5"/>
</dbReference>
<dbReference type="GO" id="GO:0005576">
    <property type="term" value="C:extracellular region"/>
    <property type="evidence" value="ECO:0007669"/>
    <property type="project" value="TreeGrafter"/>
</dbReference>
<evidence type="ECO:0000313" key="7">
    <source>
        <dbReference type="Proteomes" id="UP000008837"/>
    </source>
</evidence>
<gene>
    <name evidence="6" type="ORF">MGL_0748</name>
</gene>
<dbReference type="OrthoDB" id="1887033at2759"/>
<keyword evidence="2 4" id="KW-0378">Hydrolase</keyword>
<evidence type="ECO:0000259" key="5">
    <source>
        <dbReference type="Pfam" id="PF00150"/>
    </source>
</evidence>
<dbReference type="InterPro" id="IPR001547">
    <property type="entry name" value="Glyco_hydro_5"/>
</dbReference>
<organism evidence="6 7">
    <name type="scientific">Malassezia globosa (strain ATCC MYA-4612 / CBS 7966)</name>
    <name type="common">Dandruff-associated fungus</name>
    <dbReference type="NCBI Taxonomy" id="425265"/>
    <lineage>
        <taxon>Eukaryota</taxon>
        <taxon>Fungi</taxon>
        <taxon>Dikarya</taxon>
        <taxon>Basidiomycota</taxon>
        <taxon>Ustilaginomycotina</taxon>
        <taxon>Malasseziomycetes</taxon>
        <taxon>Malasseziales</taxon>
        <taxon>Malasseziaceae</taxon>
        <taxon>Malassezia</taxon>
    </lineage>
</organism>
<dbReference type="InterPro" id="IPR017853">
    <property type="entry name" value="GH"/>
</dbReference>
<dbReference type="Pfam" id="PF00150">
    <property type="entry name" value="Cellulase"/>
    <property type="match status" value="1"/>
</dbReference>